<dbReference type="Proteomes" id="UP000185146">
    <property type="component" value="Chromosome"/>
</dbReference>
<protein>
    <submittedName>
        <fullName evidence="1">Uncharacterized protein</fullName>
    </submittedName>
</protein>
<dbReference type="AlphaFoldDB" id="A0A1L5PNA3"/>
<name>A0A1L5PNA3_PSEPU</name>
<dbReference type="RefSeq" id="WP_075044581.1">
    <property type="nucleotide sequence ID" value="NZ_CP018743.1"/>
</dbReference>
<organism evidence="1 2">
    <name type="scientific">Pseudomonas putida</name>
    <name type="common">Arthrobacter siderocapsulatus</name>
    <dbReference type="NCBI Taxonomy" id="303"/>
    <lineage>
        <taxon>Bacteria</taxon>
        <taxon>Pseudomonadati</taxon>
        <taxon>Pseudomonadota</taxon>
        <taxon>Gammaproteobacteria</taxon>
        <taxon>Pseudomonadales</taxon>
        <taxon>Pseudomonadaceae</taxon>
        <taxon>Pseudomonas</taxon>
    </lineage>
</organism>
<gene>
    <name evidence="1" type="ORF">BL240_09315</name>
</gene>
<reference evidence="1 2" key="1">
    <citation type="submission" date="2016-12" db="EMBL/GenBank/DDBJ databases">
        <title>Draft Genome Sequence of Mercury Resistant Pseudomonas DRA525.</title>
        <authorList>
            <person name="Drace K.M."/>
        </authorList>
    </citation>
    <scope>NUCLEOTIDE SEQUENCE [LARGE SCALE GENOMIC DNA]</scope>
    <source>
        <strain evidence="1 2">DRA525</strain>
    </source>
</reference>
<evidence type="ECO:0000313" key="2">
    <source>
        <dbReference type="Proteomes" id="UP000185146"/>
    </source>
</evidence>
<accession>A0A1L5PNA3</accession>
<evidence type="ECO:0000313" key="1">
    <source>
        <dbReference type="EMBL" id="APO81633.1"/>
    </source>
</evidence>
<sequence length="121" mass="13438">MSLTDRELIEFAANAIGATAHEPSFKGDIRKFTAAGFSGWFNPLDFKEQALTLATKLRLNVEFLDGFKQVVCRRNEDKENFEMHGIVGYGQGTDPHPTGENVARAILIAAANIGMRMQEKH</sequence>
<proteinExistence type="predicted"/>
<dbReference type="EMBL" id="CP018743">
    <property type="protein sequence ID" value="APO81633.1"/>
    <property type="molecule type" value="Genomic_DNA"/>
</dbReference>